<name>A0ABP8K9V1_9BACT</name>
<evidence type="ECO:0008006" key="4">
    <source>
        <dbReference type="Google" id="ProtNLM"/>
    </source>
</evidence>
<dbReference type="CDD" id="cd00102">
    <property type="entry name" value="IPT"/>
    <property type="match status" value="1"/>
</dbReference>
<evidence type="ECO:0000256" key="1">
    <source>
        <dbReference type="SAM" id="SignalP"/>
    </source>
</evidence>
<sequence length="363" mass="39357">MKLHTLTKLAALSLLTVAMGAQLSSCVEDTDGRPQISPGNLEVSKIFPDSAAGNAVVTLQGSGLGDIRTIVFEKQNVPAGFQPTLNTDNALIFRVPTEAVGGVQKVTFTNSAGKSVSVPFRVLAYPTIADASDFIFREGTLVTLTGNNLDDVTKVAVTDTVKKISDAVTIVSKDKRQLVLKMPATTLERGVLSITNGTGTMRTRQEFINAAKAHQIFTDVYGTGYGDGSWGNAGAISTKEFKTGTASVGKTFQKGNWHLLAFTNWGAPLTYSADYTYITGWIKGASADYSLYLTTDAGKGGYGDYNEKNRIDVKANTWTFFKLKLSDIDFWVPGKKLTQMAFRIKGPDKQDETFYFDDIMLVK</sequence>
<evidence type="ECO:0000313" key="3">
    <source>
        <dbReference type="Proteomes" id="UP001500936"/>
    </source>
</evidence>
<dbReference type="InterPro" id="IPR013783">
    <property type="entry name" value="Ig-like_fold"/>
</dbReference>
<feature type="chain" id="PRO_5045751009" description="Cell shape determination protein CcmA" evidence="1">
    <location>
        <begin position="24"/>
        <end position="363"/>
    </location>
</feature>
<protein>
    <recommendedName>
        <fullName evidence="4">Cell shape determination protein CcmA</fullName>
    </recommendedName>
</protein>
<gene>
    <name evidence="2" type="ORF">GCM10023187_17900</name>
</gene>
<accession>A0ABP8K9V1</accession>
<keyword evidence="1" id="KW-0732">Signal</keyword>
<dbReference type="Proteomes" id="UP001500936">
    <property type="component" value="Unassembled WGS sequence"/>
</dbReference>
<keyword evidence="3" id="KW-1185">Reference proteome</keyword>
<dbReference type="RefSeq" id="WP_345266143.1">
    <property type="nucleotide sequence ID" value="NZ_BAABHB010000003.1"/>
</dbReference>
<dbReference type="Gene3D" id="2.60.120.260">
    <property type="entry name" value="Galactose-binding domain-like"/>
    <property type="match status" value="1"/>
</dbReference>
<comment type="caution">
    <text evidence="2">The sequence shown here is derived from an EMBL/GenBank/DDBJ whole genome shotgun (WGS) entry which is preliminary data.</text>
</comment>
<dbReference type="SUPFAM" id="SSF81296">
    <property type="entry name" value="E set domains"/>
    <property type="match status" value="2"/>
</dbReference>
<dbReference type="InterPro" id="IPR014756">
    <property type="entry name" value="Ig_E-set"/>
</dbReference>
<feature type="signal peptide" evidence="1">
    <location>
        <begin position="1"/>
        <end position="23"/>
    </location>
</feature>
<evidence type="ECO:0000313" key="2">
    <source>
        <dbReference type="EMBL" id="GAA4402629.1"/>
    </source>
</evidence>
<proteinExistence type="predicted"/>
<reference evidence="3" key="1">
    <citation type="journal article" date="2019" name="Int. J. Syst. Evol. Microbiol.">
        <title>The Global Catalogue of Microorganisms (GCM) 10K type strain sequencing project: providing services to taxonomists for standard genome sequencing and annotation.</title>
        <authorList>
            <consortium name="The Broad Institute Genomics Platform"/>
            <consortium name="The Broad Institute Genome Sequencing Center for Infectious Disease"/>
            <person name="Wu L."/>
            <person name="Ma J."/>
        </authorList>
    </citation>
    <scope>NUCLEOTIDE SEQUENCE [LARGE SCALE GENOMIC DNA]</scope>
    <source>
        <strain evidence="3">JCM 17925</strain>
    </source>
</reference>
<dbReference type="EMBL" id="BAABHB010000003">
    <property type="protein sequence ID" value="GAA4402629.1"/>
    <property type="molecule type" value="Genomic_DNA"/>
</dbReference>
<organism evidence="2 3">
    <name type="scientific">Nibrella viscosa</name>
    <dbReference type="NCBI Taxonomy" id="1084524"/>
    <lineage>
        <taxon>Bacteria</taxon>
        <taxon>Pseudomonadati</taxon>
        <taxon>Bacteroidota</taxon>
        <taxon>Cytophagia</taxon>
        <taxon>Cytophagales</taxon>
        <taxon>Spirosomataceae</taxon>
        <taxon>Nibrella</taxon>
    </lineage>
</organism>
<dbReference type="Gene3D" id="2.60.40.10">
    <property type="entry name" value="Immunoglobulins"/>
    <property type="match status" value="2"/>
</dbReference>